<comment type="caution">
    <text evidence="3">The sequence shown here is derived from an EMBL/GenBank/DDBJ whole genome shotgun (WGS) entry which is preliminary data.</text>
</comment>
<evidence type="ECO:0000256" key="1">
    <source>
        <dbReference type="SAM" id="MobiDB-lite"/>
    </source>
</evidence>
<accession>A0ABN1M143</accession>
<dbReference type="Gene3D" id="1.20.120.520">
    <property type="entry name" value="nmb1532 protein domain like"/>
    <property type="match status" value="1"/>
</dbReference>
<evidence type="ECO:0000313" key="4">
    <source>
        <dbReference type="Proteomes" id="UP001500738"/>
    </source>
</evidence>
<evidence type="ECO:0000259" key="2">
    <source>
        <dbReference type="Pfam" id="PF01814"/>
    </source>
</evidence>
<reference evidence="3 4" key="1">
    <citation type="journal article" date="2019" name="Int. J. Syst. Evol. Microbiol.">
        <title>The Global Catalogue of Microorganisms (GCM) 10K type strain sequencing project: providing services to taxonomists for standard genome sequencing and annotation.</title>
        <authorList>
            <consortium name="The Broad Institute Genomics Platform"/>
            <consortium name="The Broad Institute Genome Sequencing Center for Infectious Disease"/>
            <person name="Wu L."/>
            <person name="Ma J."/>
        </authorList>
    </citation>
    <scope>NUCLEOTIDE SEQUENCE [LARGE SCALE GENOMIC DNA]</scope>
    <source>
        <strain evidence="3 4">JCM 15910</strain>
    </source>
</reference>
<feature type="region of interest" description="Disordered" evidence="1">
    <location>
        <begin position="135"/>
        <end position="154"/>
    </location>
</feature>
<evidence type="ECO:0000313" key="3">
    <source>
        <dbReference type="EMBL" id="GAA0862916.1"/>
    </source>
</evidence>
<dbReference type="InterPro" id="IPR012312">
    <property type="entry name" value="Hemerythrin-like"/>
</dbReference>
<sequence>MPNIREIERLRAEHAAIETLSRFLLALVAAPHPPRPTELAAVRGMLRDTLLRHLKCEDWALYPRMQSSGDAEVVRIARIFVDEMGHIAGDFAAYDARWTPEAVEADWDAFRGETIGILDALGMRIEREEEQLYPLAERLPKGGERQAQPPRAAA</sequence>
<dbReference type="RefSeq" id="WP_215353620.1">
    <property type="nucleotide sequence ID" value="NZ_BAAAFE010000004.1"/>
</dbReference>
<organism evidence="3 4">
    <name type="scientific">Sphingopyxis soli</name>
    <dbReference type="NCBI Taxonomy" id="592051"/>
    <lineage>
        <taxon>Bacteria</taxon>
        <taxon>Pseudomonadati</taxon>
        <taxon>Pseudomonadota</taxon>
        <taxon>Alphaproteobacteria</taxon>
        <taxon>Sphingomonadales</taxon>
        <taxon>Sphingomonadaceae</taxon>
        <taxon>Sphingopyxis</taxon>
    </lineage>
</organism>
<name>A0ABN1M143_9SPHN</name>
<dbReference type="EMBL" id="BAAAFE010000004">
    <property type="protein sequence ID" value="GAA0862916.1"/>
    <property type="molecule type" value="Genomic_DNA"/>
</dbReference>
<feature type="domain" description="Hemerythrin-like" evidence="2">
    <location>
        <begin position="7"/>
        <end position="136"/>
    </location>
</feature>
<protein>
    <recommendedName>
        <fullName evidence="2">Hemerythrin-like domain-containing protein</fullName>
    </recommendedName>
</protein>
<gene>
    <name evidence="3" type="ORF">GCM10009115_11490</name>
</gene>
<keyword evidence="4" id="KW-1185">Reference proteome</keyword>
<dbReference type="Proteomes" id="UP001500738">
    <property type="component" value="Unassembled WGS sequence"/>
</dbReference>
<dbReference type="Pfam" id="PF01814">
    <property type="entry name" value="Hemerythrin"/>
    <property type="match status" value="1"/>
</dbReference>
<proteinExistence type="predicted"/>